<organism evidence="3">
    <name type="scientific">Heterosigma akashiwo</name>
    <name type="common">Chromophytic alga</name>
    <name type="synonym">Heterosigma carterae</name>
    <dbReference type="NCBI Taxonomy" id="2829"/>
    <lineage>
        <taxon>Eukaryota</taxon>
        <taxon>Sar</taxon>
        <taxon>Stramenopiles</taxon>
        <taxon>Ochrophyta</taxon>
        <taxon>Raphidophyceae</taxon>
        <taxon>Chattonellales</taxon>
        <taxon>Chattonellaceae</taxon>
        <taxon>Heterosigma</taxon>
    </lineage>
</organism>
<dbReference type="EMBL" id="HBIU01028194">
    <property type="protein sequence ID" value="CAE0634296.1"/>
    <property type="molecule type" value="Transcribed_RNA"/>
</dbReference>
<sequence length="302" mass="33893">MAMVSKVATVALCSTWLYAFALKIGSYNTDTRITRNNFTLQSIGLVFGCTFIPTKKSGASAQTFDSVFDDPFPRSYPYKSPDFERLNEQDDSEFYSKPRFTEHVDDQAVELLKSYYSEIVEGLIDPYSCELPVVLDIGASWNSHLPELYYNKIKETPAKKQEGQNNDFFSKKHKVGCSHKPGKAIGIGLNSAELAFNYQLTDYLVQDLNNSPYVPYPAASIDLVVCAFTIDYLTRPRELLSECYRILRPGGKVAVVFSDRLFVTKAVRMWTGMGIKGKRVTALERARMIGTHLHFAAPPGKG</sequence>
<evidence type="ECO:0000313" key="4">
    <source>
        <dbReference type="EMBL" id="CAE0634297.1"/>
    </source>
</evidence>
<feature type="chain" id="PRO_5035677366" description="Methyltransferase type 11 domain-containing protein" evidence="1">
    <location>
        <begin position="22"/>
        <end position="302"/>
    </location>
</feature>
<protein>
    <recommendedName>
        <fullName evidence="2">Methyltransferase type 11 domain-containing protein</fullName>
    </recommendedName>
</protein>
<dbReference type="PANTHER" id="PTHR43036">
    <property type="entry name" value="OSJNBB0011N17.9 PROTEIN"/>
    <property type="match status" value="1"/>
</dbReference>
<feature type="domain" description="Methyltransferase type 11" evidence="2">
    <location>
        <begin position="198"/>
        <end position="254"/>
    </location>
</feature>
<dbReference type="EMBL" id="HBIU01028196">
    <property type="protein sequence ID" value="CAE0634297.1"/>
    <property type="molecule type" value="Transcribed_RNA"/>
</dbReference>
<feature type="signal peptide" evidence="1">
    <location>
        <begin position="1"/>
        <end position="21"/>
    </location>
</feature>
<evidence type="ECO:0000313" key="3">
    <source>
        <dbReference type="EMBL" id="CAE0634296.1"/>
    </source>
</evidence>
<dbReference type="GO" id="GO:0008757">
    <property type="term" value="F:S-adenosylmethionine-dependent methyltransferase activity"/>
    <property type="evidence" value="ECO:0007669"/>
    <property type="project" value="InterPro"/>
</dbReference>
<evidence type="ECO:0000256" key="1">
    <source>
        <dbReference type="SAM" id="SignalP"/>
    </source>
</evidence>
<keyword evidence="1" id="KW-0732">Signal</keyword>
<dbReference type="SUPFAM" id="SSF53335">
    <property type="entry name" value="S-adenosyl-L-methionine-dependent methyltransferases"/>
    <property type="match status" value="1"/>
</dbReference>
<reference evidence="3" key="1">
    <citation type="submission" date="2021-01" db="EMBL/GenBank/DDBJ databases">
        <authorList>
            <person name="Corre E."/>
            <person name="Pelletier E."/>
            <person name="Niang G."/>
            <person name="Scheremetjew M."/>
            <person name="Finn R."/>
            <person name="Kale V."/>
            <person name="Holt S."/>
            <person name="Cochrane G."/>
            <person name="Meng A."/>
            <person name="Brown T."/>
            <person name="Cohen L."/>
        </authorList>
    </citation>
    <scope>NUCLEOTIDE SEQUENCE</scope>
    <source>
        <strain evidence="3">CCMP3107</strain>
    </source>
</reference>
<dbReference type="Gene3D" id="3.40.50.150">
    <property type="entry name" value="Vaccinia Virus protein VP39"/>
    <property type="match status" value="1"/>
</dbReference>
<proteinExistence type="predicted"/>
<dbReference type="InterPro" id="IPR029063">
    <property type="entry name" value="SAM-dependent_MTases_sf"/>
</dbReference>
<dbReference type="PANTHER" id="PTHR43036:SF2">
    <property type="entry name" value="OS04G0481300 PROTEIN"/>
    <property type="match status" value="1"/>
</dbReference>
<name>A0A6V1RB93_HETAK</name>
<evidence type="ECO:0000259" key="2">
    <source>
        <dbReference type="Pfam" id="PF08241"/>
    </source>
</evidence>
<dbReference type="AlphaFoldDB" id="A0A6V1RB93"/>
<dbReference type="InterPro" id="IPR013216">
    <property type="entry name" value="Methyltransf_11"/>
</dbReference>
<gene>
    <name evidence="3" type="ORF">HAKA00212_LOCUS13012</name>
    <name evidence="4" type="ORF">HAKA00212_LOCUS13013</name>
</gene>
<dbReference type="Pfam" id="PF08241">
    <property type="entry name" value="Methyltransf_11"/>
    <property type="match status" value="1"/>
</dbReference>
<dbReference type="CDD" id="cd02440">
    <property type="entry name" value="AdoMet_MTases"/>
    <property type="match status" value="1"/>
</dbReference>
<accession>A0A6V1RB93</accession>